<feature type="transmembrane region" description="Helical" evidence="2">
    <location>
        <begin position="58"/>
        <end position="81"/>
    </location>
</feature>
<feature type="transmembrane region" description="Helical" evidence="2">
    <location>
        <begin position="439"/>
        <end position="458"/>
    </location>
</feature>
<gene>
    <name evidence="3" type="ORF">TrVE_jg9496</name>
</gene>
<evidence type="ECO:0000313" key="3">
    <source>
        <dbReference type="EMBL" id="GMI04000.1"/>
    </source>
</evidence>
<feature type="transmembrane region" description="Helical" evidence="2">
    <location>
        <begin position="177"/>
        <end position="196"/>
    </location>
</feature>
<evidence type="ECO:0000256" key="1">
    <source>
        <dbReference type="SAM" id="MobiDB-lite"/>
    </source>
</evidence>
<feature type="compositionally biased region" description="Basic residues" evidence="1">
    <location>
        <begin position="129"/>
        <end position="139"/>
    </location>
</feature>
<evidence type="ECO:0000256" key="2">
    <source>
        <dbReference type="SAM" id="Phobius"/>
    </source>
</evidence>
<protein>
    <submittedName>
        <fullName evidence="3">Uncharacterized protein</fullName>
    </submittedName>
</protein>
<feature type="compositionally biased region" description="Low complexity" evidence="1">
    <location>
        <begin position="522"/>
        <end position="531"/>
    </location>
</feature>
<feature type="transmembrane region" description="Helical" evidence="2">
    <location>
        <begin position="384"/>
        <end position="401"/>
    </location>
</feature>
<accession>A0A9W7F599</accession>
<reference evidence="4" key="1">
    <citation type="journal article" date="2023" name="Commun. Biol.">
        <title>Genome analysis of Parmales, the sister group of diatoms, reveals the evolutionary specialization of diatoms from phago-mixotrophs to photoautotrophs.</title>
        <authorList>
            <person name="Ban H."/>
            <person name="Sato S."/>
            <person name="Yoshikawa S."/>
            <person name="Yamada K."/>
            <person name="Nakamura Y."/>
            <person name="Ichinomiya M."/>
            <person name="Sato N."/>
            <person name="Blanc-Mathieu R."/>
            <person name="Endo H."/>
            <person name="Kuwata A."/>
            <person name="Ogata H."/>
        </authorList>
    </citation>
    <scope>NUCLEOTIDE SEQUENCE [LARGE SCALE GENOMIC DNA]</scope>
    <source>
        <strain evidence="4">NIES 3699</strain>
    </source>
</reference>
<dbReference type="EMBL" id="BRXX01000310">
    <property type="protein sequence ID" value="GMI04000.1"/>
    <property type="molecule type" value="Genomic_DNA"/>
</dbReference>
<keyword evidence="2" id="KW-1133">Transmembrane helix</keyword>
<feature type="region of interest" description="Disordered" evidence="1">
    <location>
        <begin position="465"/>
        <end position="544"/>
    </location>
</feature>
<evidence type="ECO:0000313" key="4">
    <source>
        <dbReference type="Proteomes" id="UP001165160"/>
    </source>
</evidence>
<feature type="transmembrane region" description="Helical" evidence="2">
    <location>
        <begin position="216"/>
        <end position="238"/>
    </location>
</feature>
<name>A0A9W7F599_9STRA</name>
<feature type="compositionally biased region" description="Basic and acidic residues" evidence="1">
    <location>
        <begin position="485"/>
        <end position="495"/>
    </location>
</feature>
<feature type="transmembrane region" description="Helical" evidence="2">
    <location>
        <begin position="20"/>
        <end position="38"/>
    </location>
</feature>
<dbReference type="AlphaFoldDB" id="A0A9W7F599"/>
<proteinExistence type="predicted"/>
<sequence>MSLGNWVGLARNGLCCIKDLFPGLGGWLFTPVVETLLIRYLTLLPPFPMLSQLLPSDLLAAFSLTTWLELMICPLQFFAMFNLTKSGISGIQDAVANLSSVPHWEASLETAKRSIHSDDSTVSSNSSRRSGRSRTPSKKLKERGYTIAGIAPTSPEVILATTSFLSDSLKSYKQAQLTSLIESFACLIIGPAFFWLACNSLHVTSTPYIGGVDGVIIALCFMEAALFPCLYFMLVSAVKATSMASKMTEYAEYGYDGDLAFDAKKPDKELFDWVSGAVVLRSSNGFMADSDDTPKKKDRDAEWNFFYNLSKAQGFGSDSEKDLTTLYPWHAPNSDNYDDLTKEAFNIFISGIEAFSDGSTALITDALPLIQGGGERLAVEKYRLWAYFFLNFTAFYGYLMAPVTYYTPNGHNAISDALKFGMSDDAADWAGNFAGDLCWTIEPALILFGAALITWWLGAKVESSDSKPEEPAAVNAAETEEPVEEAPKAKVETPKTKRGRPPKKAAAATPSRSLSRGRSKSPAKAAAATPRQSTRKSARKQKKA</sequence>
<feature type="region of interest" description="Disordered" evidence="1">
    <location>
        <begin position="115"/>
        <end position="139"/>
    </location>
</feature>
<dbReference type="Proteomes" id="UP001165160">
    <property type="component" value="Unassembled WGS sequence"/>
</dbReference>
<feature type="compositionally biased region" description="Basic residues" evidence="1">
    <location>
        <begin position="533"/>
        <end position="544"/>
    </location>
</feature>
<keyword evidence="4" id="KW-1185">Reference proteome</keyword>
<keyword evidence="2" id="KW-0812">Transmembrane</keyword>
<organism evidence="3 4">
    <name type="scientific">Triparma verrucosa</name>
    <dbReference type="NCBI Taxonomy" id="1606542"/>
    <lineage>
        <taxon>Eukaryota</taxon>
        <taxon>Sar</taxon>
        <taxon>Stramenopiles</taxon>
        <taxon>Ochrophyta</taxon>
        <taxon>Bolidophyceae</taxon>
        <taxon>Parmales</taxon>
        <taxon>Triparmaceae</taxon>
        <taxon>Triparma</taxon>
    </lineage>
</organism>
<keyword evidence="2" id="KW-0472">Membrane</keyword>
<comment type="caution">
    <text evidence="3">The sequence shown here is derived from an EMBL/GenBank/DDBJ whole genome shotgun (WGS) entry which is preliminary data.</text>
</comment>